<feature type="compositionally biased region" description="Pro residues" evidence="9">
    <location>
        <begin position="225"/>
        <end position="236"/>
    </location>
</feature>
<feature type="compositionally biased region" description="Pro residues" evidence="9">
    <location>
        <begin position="244"/>
        <end position="274"/>
    </location>
</feature>
<dbReference type="Pfam" id="PF18097">
    <property type="entry name" value="Vta1_C"/>
    <property type="match status" value="1"/>
</dbReference>
<evidence type="ECO:0000259" key="11">
    <source>
        <dbReference type="Pfam" id="PF18097"/>
    </source>
</evidence>
<keyword evidence="5" id="KW-0963">Cytoplasm</keyword>
<dbReference type="InterPro" id="IPR041212">
    <property type="entry name" value="Vta1_C"/>
</dbReference>
<dbReference type="GO" id="GO:0010008">
    <property type="term" value="C:endosome membrane"/>
    <property type="evidence" value="ECO:0007669"/>
    <property type="project" value="UniProtKB-SubCell"/>
</dbReference>
<dbReference type="GO" id="GO:0015031">
    <property type="term" value="P:protein transport"/>
    <property type="evidence" value="ECO:0007669"/>
    <property type="project" value="UniProtKB-KW"/>
</dbReference>
<dbReference type="Gene3D" id="1.20.5.420">
    <property type="entry name" value="Immunoglobulin FC, subunit C"/>
    <property type="match status" value="1"/>
</dbReference>
<protein>
    <submittedName>
        <fullName evidence="12">Vacuolar protein sorting-associated protein VTA1</fullName>
    </submittedName>
</protein>
<dbReference type="AlphaFoldDB" id="A0A6A4VGL4"/>
<evidence type="ECO:0000259" key="10">
    <source>
        <dbReference type="Pfam" id="PF04652"/>
    </source>
</evidence>
<keyword evidence="8" id="KW-0472">Membrane</keyword>
<feature type="region of interest" description="Disordered" evidence="9">
    <location>
        <begin position="171"/>
        <end position="284"/>
    </location>
</feature>
<feature type="domain" description="Vta1/callose synthase N-terminal" evidence="10">
    <location>
        <begin position="15"/>
        <end position="171"/>
    </location>
</feature>
<evidence type="ECO:0000256" key="2">
    <source>
        <dbReference type="ARBA" id="ARBA00004496"/>
    </source>
</evidence>
<dbReference type="PANTHER" id="PTHR46009:SF1">
    <property type="entry name" value="VACUOLAR PROTEIN SORTING-ASSOCIATED PROTEIN VTA1 HOMOLOG"/>
    <property type="match status" value="1"/>
</dbReference>
<dbReference type="EMBL" id="VIIS01002016">
    <property type="protein sequence ID" value="KAF0289652.1"/>
    <property type="molecule type" value="Genomic_DNA"/>
</dbReference>
<proteinExistence type="inferred from homology"/>
<keyword evidence="4" id="KW-0813">Transport</keyword>
<evidence type="ECO:0000256" key="5">
    <source>
        <dbReference type="ARBA" id="ARBA00022490"/>
    </source>
</evidence>
<evidence type="ECO:0000256" key="7">
    <source>
        <dbReference type="ARBA" id="ARBA00022927"/>
    </source>
</evidence>
<comment type="subcellular location">
    <subcellularLocation>
        <location evidence="2">Cytoplasm</location>
    </subcellularLocation>
    <subcellularLocation>
        <location evidence="1">Endosome membrane</location>
        <topology evidence="1">Peripheral membrane protein</topology>
    </subcellularLocation>
</comment>
<dbReference type="Proteomes" id="UP000440578">
    <property type="component" value="Unassembled WGS sequence"/>
</dbReference>
<evidence type="ECO:0000256" key="6">
    <source>
        <dbReference type="ARBA" id="ARBA00022753"/>
    </source>
</evidence>
<dbReference type="InterPro" id="IPR039431">
    <property type="entry name" value="Vta1/CALS_N"/>
</dbReference>
<dbReference type="Gene3D" id="1.25.40.270">
    <property type="entry name" value="Vacuolar protein sorting-associated protein vta1"/>
    <property type="match status" value="1"/>
</dbReference>
<evidence type="ECO:0000256" key="8">
    <source>
        <dbReference type="ARBA" id="ARBA00023136"/>
    </source>
</evidence>
<dbReference type="GO" id="GO:0032511">
    <property type="term" value="P:late endosome to vacuole transport via multivesicular body sorting pathway"/>
    <property type="evidence" value="ECO:0007669"/>
    <property type="project" value="InterPro"/>
</dbReference>
<reference evidence="12 13" key="1">
    <citation type="submission" date="2019-07" db="EMBL/GenBank/DDBJ databases">
        <title>Draft genome assembly of a fouling barnacle, Amphibalanus amphitrite (Darwin, 1854): The first reference genome for Thecostraca.</title>
        <authorList>
            <person name="Kim W."/>
        </authorList>
    </citation>
    <scope>NUCLEOTIDE SEQUENCE [LARGE SCALE GENOMIC DNA]</scope>
    <source>
        <strain evidence="12">SNU_AA5</strain>
        <tissue evidence="12">Soma without cirri and trophi</tissue>
    </source>
</reference>
<comment type="caution">
    <text evidence="12">The sequence shown here is derived from an EMBL/GenBank/DDBJ whole genome shotgun (WGS) entry which is preliminary data.</text>
</comment>
<accession>A0A6A4VGL4</accession>
<feature type="domain" description="Vta1 C-terminal" evidence="11">
    <location>
        <begin position="290"/>
        <end position="326"/>
    </location>
</feature>
<dbReference type="InterPro" id="IPR023175">
    <property type="entry name" value="Vta1/CALS_N_sf"/>
</dbReference>
<evidence type="ECO:0000256" key="9">
    <source>
        <dbReference type="SAM" id="MobiDB-lite"/>
    </source>
</evidence>
<evidence type="ECO:0000313" key="13">
    <source>
        <dbReference type="Proteomes" id="UP000440578"/>
    </source>
</evidence>
<dbReference type="GO" id="GO:0005771">
    <property type="term" value="C:multivesicular body"/>
    <property type="evidence" value="ECO:0007669"/>
    <property type="project" value="TreeGrafter"/>
</dbReference>
<dbReference type="Pfam" id="PF04652">
    <property type="entry name" value="Vta1"/>
    <property type="match status" value="1"/>
</dbReference>
<keyword evidence="6" id="KW-0967">Endosome</keyword>
<dbReference type="PANTHER" id="PTHR46009">
    <property type="entry name" value="VACUOLAR PROTEIN SORTING-ASSOCIATED PROTEIN VTA1 HOMOLOG"/>
    <property type="match status" value="1"/>
</dbReference>
<evidence type="ECO:0000256" key="3">
    <source>
        <dbReference type="ARBA" id="ARBA00007895"/>
    </source>
</evidence>
<comment type="similarity">
    <text evidence="3">Belongs to the VTA1 family.</text>
</comment>
<dbReference type="OrthoDB" id="391137at2759"/>
<keyword evidence="7" id="KW-0653">Protein transport</keyword>
<gene>
    <name evidence="12" type="primary">Vta1</name>
    <name evidence="12" type="ORF">FJT64_012137</name>
</gene>
<sequence>MALNLPPVPAILKPIQHFLKVASEHEKRDPVITYWCRLYALQTGMGIDKSNESLAILIPLMDWLENTKKASTANEAIVQDVVAQAHVENYANRLFLWADKEDRAARFNKSVNDLRLTWLARAARWNVVKAFYTAGVIFDVCETFGELSVEVQEQRKYAKWKAAYIHNCLKNGEQPQPGPAGGGDDEAEGDVSLSVPSQPQEPGPSEPHPVGFHQPQDPAHSAPAAPGPYQPAPTPYQPAATPYQPAPTPYQPAPTPYHPPPAAQTPTPAPPAPAPRAAAASGSAVSLNFDQIAKAQKYSKLAYSALNYEDVPTAVANLQKALTLLQTGQDS</sequence>
<name>A0A6A4VGL4_AMPAM</name>
<organism evidence="12 13">
    <name type="scientific">Amphibalanus amphitrite</name>
    <name type="common">Striped barnacle</name>
    <name type="synonym">Balanus amphitrite</name>
    <dbReference type="NCBI Taxonomy" id="1232801"/>
    <lineage>
        <taxon>Eukaryota</taxon>
        <taxon>Metazoa</taxon>
        <taxon>Ecdysozoa</taxon>
        <taxon>Arthropoda</taxon>
        <taxon>Crustacea</taxon>
        <taxon>Multicrustacea</taxon>
        <taxon>Cirripedia</taxon>
        <taxon>Thoracica</taxon>
        <taxon>Thoracicalcarea</taxon>
        <taxon>Balanomorpha</taxon>
        <taxon>Balanoidea</taxon>
        <taxon>Balanidae</taxon>
        <taxon>Amphibalaninae</taxon>
        <taxon>Amphibalanus</taxon>
    </lineage>
</organism>
<dbReference type="InterPro" id="IPR044538">
    <property type="entry name" value="Vta1-like"/>
</dbReference>
<keyword evidence="13" id="KW-1185">Reference proteome</keyword>
<evidence type="ECO:0000256" key="1">
    <source>
        <dbReference type="ARBA" id="ARBA00004481"/>
    </source>
</evidence>
<evidence type="ECO:0000256" key="4">
    <source>
        <dbReference type="ARBA" id="ARBA00022448"/>
    </source>
</evidence>
<evidence type="ECO:0000313" key="12">
    <source>
        <dbReference type="EMBL" id="KAF0289652.1"/>
    </source>
</evidence>